<gene>
    <name evidence="3" type="ORF">LVIROSA_LOCUS1251</name>
</gene>
<feature type="coiled-coil region" evidence="1">
    <location>
        <begin position="6"/>
        <end position="33"/>
    </location>
</feature>
<dbReference type="EMBL" id="CAKMRJ010000001">
    <property type="protein sequence ID" value="CAH1413281.1"/>
    <property type="molecule type" value="Genomic_DNA"/>
</dbReference>
<evidence type="ECO:0000256" key="1">
    <source>
        <dbReference type="SAM" id="Coils"/>
    </source>
</evidence>
<evidence type="ECO:0000256" key="2">
    <source>
        <dbReference type="SAM" id="MobiDB-lite"/>
    </source>
</evidence>
<accession>A0AAU9LIK4</accession>
<dbReference type="AlphaFoldDB" id="A0AAU9LIK4"/>
<protein>
    <submittedName>
        <fullName evidence="3">Uncharacterized protein</fullName>
    </submittedName>
</protein>
<keyword evidence="1" id="KW-0175">Coiled coil</keyword>
<reference evidence="3 4" key="1">
    <citation type="submission" date="2022-01" db="EMBL/GenBank/DDBJ databases">
        <authorList>
            <person name="Xiong W."/>
            <person name="Schranz E."/>
        </authorList>
    </citation>
    <scope>NUCLEOTIDE SEQUENCE [LARGE SCALE GENOMIC DNA]</scope>
</reference>
<name>A0AAU9LIK4_9ASTR</name>
<evidence type="ECO:0000313" key="3">
    <source>
        <dbReference type="EMBL" id="CAH1413281.1"/>
    </source>
</evidence>
<comment type="caution">
    <text evidence="3">The sequence shown here is derived from an EMBL/GenBank/DDBJ whole genome shotgun (WGS) entry which is preliminary data.</text>
</comment>
<evidence type="ECO:0000313" key="4">
    <source>
        <dbReference type="Proteomes" id="UP001157418"/>
    </source>
</evidence>
<feature type="region of interest" description="Disordered" evidence="2">
    <location>
        <begin position="166"/>
        <end position="186"/>
    </location>
</feature>
<proteinExistence type="predicted"/>
<dbReference type="Proteomes" id="UP001157418">
    <property type="component" value="Unassembled WGS sequence"/>
</dbReference>
<organism evidence="3 4">
    <name type="scientific">Lactuca virosa</name>
    <dbReference type="NCBI Taxonomy" id="75947"/>
    <lineage>
        <taxon>Eukaryota</taxon>
        <taxon>Viridiplantae</taxon>
        <taxon>Streptophyta</taxon>
        <taxon>Embryophyta</taxon>
        <taxon>Tracheophyta</taxon>
        <taxon>Spermatophyta</taxon>
        <taxon>Magnoliopsida</taxon>
        <taxon>eudicotyledons</taxon>
        <taxon>Gunneridae</taxon>
        <taxon>Pentapetalae</taxon>
        <taxon>asterids</taxon>
        <taxon>campanulids</taxon>
        <taxon>Asterales</taxon>
        <taxon>Asteraceae</taxon>
        <taxon>Cichorioideae</taxon>
        <taxon>Cichorieae</taxon>
        <taxon>Lactucinae</taxon>
        <taxon>Lactuca</taxon>
    </lineage>
</organism>
<keyword evidence="4" id="KW-1185">Reference proteome</keyword>
<sequence length="186" mass="20134">MLAGEKSAVEDQVVTLDMEVDRLSQQVQCLEANKGTLEGCLRQQSEHMESEALKRNTLEEDLAWVLQKGVIRVVDRVIESGDFSLGIRRMKSACVVAGMESGKEAVRKQLAIGHFNPSESNDVIQSAHTMRASIKACAQTDFVSYLRLGELDLTSLRQLCCDSNSEGPVLDSGSGGVGPSSLPHGN</sequence>